<reference evidence="3" key="1">
    <citation type="journal article" date="2010" name="Microbiology">
        <title>Regulation of the Escherichia coli csgD promoter: interplay between five transcription factors.</title>
        <authorList>
            <person name="Ogasawara H."/>
            <person name="Yamada K."/>
            <person name="Kori A."/>
            <person name="Yamamoto K."/>
            <person name="Ishihama A."/>
        </authorList>
    </citation>
    <scope>NUCLEOTIDE SEQUENCE</scope>
</reference>
<dbReference type="GO" id="GO:0006355">
    <property type="term" value="P:regulation of DNA-templated transcription"/>
    <property type="evidence" value="ECO:0007669"/>
    <property type="project" value="InterPro"/>
</dbReference>
<feature type="domain" description="HTH luxR-type" evidence="1">
    <location>
        <begin position="306"/>
        <end position="363"/>
    </location>
</feature>
<dbReference type="InterPro" id="IPR016032">
    <property type="entry name" value="Sig_transdc_resp-reg_C-effctor"/>
</dbReference>
<accession>A0A8B6X4J2</accession>
<dbReference type="RefSeq" id="WP_028311966.1">
    <property type="nucleotide sequence ID" value="NZ_AXWS01000014.1"/>
</dbReference>
<name>A0A8B6X4J2_9BURK</name>
<dbReference type="Proteomes" id="UP000675920">
    <property type="component" value="Unplaced"/>
</dbReference>
<keyword evidence="2" id="KW-1185">Reference proteome</keyword>
<protein>
    <submittedName>
        <fullName evidence="3">Helix-turn-helix transcriptional regulator</fullName>
    </submittedName>
</protein>
<dbReference type="AlphaFoldDB" id="A0A8B6X4J2"/>
<evidence type="ECO:0000313" key="2">
    <source>
        <dbReference type="Proteomes" id="UP000675920"/>
    </source>
</evidence>
<sequence length="370" mass="39480">MHESDYDRLVGLAYDTLDSADGWQTLFRELDAGIGLDAWMLVRGSPRGVELAVAGGDCTGATRNHQYEAHYSRIDPRVPHLLDTRPGEVMSCVRHFDERYVGRSEFFQDFLLPAGLRYMLGGEIGRDGATRTVVTVLRAPGRGRFDEAQERLMARLMQHMRRALALQSRLAVERGRHSVAGRALDALGCASFALDTEARVLACDGTAEAMLAAASPVRRAGGRLACALSADQPRFAAALAACRAERRPVVIAVGCAHAPGLRYSLSFLPSASITRAGVESGPNGLTCLVTRLDDMPLADVRHVATVLGLTPAEARLAHALAAGATLEGHAAAAGIRLSTARSQLRDIFAKTGVTKQSALVRLVAALPPLG</sequence>
<proteinExistence type="predicted"/>
<dbReference type="GO" id="GO:0003677">
    <property type="term" value="F:DNA binding"/>
    <property type="evidence" value="ECO:0007669"/>
    <property type="project" value="InterPro"/>
</dbReference>
<organism evidence="2 3">
    <name type="scientific">Derxia gummosa DSM 723</name>
    <dbReference type="NCBI Taxonomy" id="1121388"/>
    <lineage>
        <taxon>Bacteria</taxon>
        <taxon>Pseudomonadati</taxon>
        <taxon>Pseudomonadota</taxon>
        <taxon>Betaproteobacteria</taxon>
        <taxon>Burkholderiales</taxon>
        <taxon>Alcaligenaceae</taxon>
        <taxon>Derxia</taxon>
    </lineage>
</organism>
<evidence type="ECO:0000313" key="3">
    <source>
        <dbReference type="RefSeq" id="WP_028311966.1"/>
    </source>
</evidence>
<dbReference type="Gene3D" id="1.10.10.10">
    <property type="entry name" value="Winged helix-like DNA-binding domain superfamily/Winged helix DNA-binding domain"/>
    <property type="match status" value="1"/>
</dbReference>
<dbReference type="SUPFAM" id="SSF46894">
    <property type="entry name" value="C-terminal effector domain of the bipartite response regulators"/>
    <property type="match status" value="1"/>
</dbReference>
<dbReference type="SMART" id="SM00421">
    <property type="entry name" value="HTH_LUXR"/>
    <property type="match status" value="1"/>
</dbReference>
<dbReference type="InterPro" id="IPR000792">
    <property type="entry name" value="Tscrpt_reg_LuxR_C"/>
</dbReference>
<dbReference type="InterPro" id="IPR036388">
    <property type="entry name" value="WH-like_DNA-bd_sf"/>
</dbReference>
<reference evidence="3" key="2">
    <citation type="submission" date="2025-08" db="UniProtKB">
        <authorList>
            <consortium name="RefSeq"/>
        </authorList>
    </citation>
    <scope>IDENTIFICATION</scope>
</reference>
<dbReference type="OrthoDB" id="5497412at2"/>
<evidence type="ECO:0000259" key="1">
    <source>
        <dbReference type="SMART" id="SM00421"/>
    </source>
</evidence>